<dbReference type="InterPro" id="IPR011335">
    <property type="entry name" value="Restrct_endonuc-II-like"/>
</dbReference>
<dbReference type="Pfam" id="PF06319">
    <property type="entry name" value="MmcB-like"/>
    <property type="match status" value="1"/>
</dbReference>
<evidence type="ECO:0000313" key="2">
    <source>
        <dbReference type="EMBL" id="MFD2869906.1"/>
    </source>
</evidence>
<keyword evidence="1" id="KW-0175">Coiled coil</keyword>
<sequence length="435" mass="51566">MIDNKITKMFAAGVSLPEISAEMNLSLDQVKRLKRLYNYQEIVRPLVSPSSFNAFERLNQSVFALKPLVDSGDEKGLNEVLEQVDDKTSRTDLKRLVDSYLAKQKRISELVIQQQQRFEYIEQQEVQIKEELKCLEKQYERLREFMNLPKQYPKAIEKLLFKYVVPFREGYALRRRLDSNFNKQLKKEGVIELNDYIWLINSLESFVDMLSIRIKNGGAIEWDYQKELNRSHLFGISQDDEYKAIRKYALSMDEVNAQIAEQTSYILDFEEEKKDMIRELTKIKKSNIRSWNEHAVISDSLSDRELLKHKELQNQALRWLYTQGYVACSEITLPNKKRADVIGYKNGHVIIIEVKASLEDYKRDKKWKQYLNWCDEFYFLATYTSEKYENVGYLETYANSVQIIEHDELNHQCNDYIVVCDLINRTLSKRFIYGF</sequence>
<proteinExistence type="predicted"/>
<dbReference type="EMBL" id="JBHUOR010000130">
    <property type="protein sequence ID" value="MFD2869906.1"/>
    <property type="molecule type" value="Genomic_DNA"/>
</dbReference>
<dbReference type="Proteomes" id="UP001597568">
    <property type="component" value="Unassembled WGS sequence"/>
</dbReference>
<accession>A0ABW5Y3M6</accession>
<dbReference type="InterPro" id="IPR009394">
    <property type="entry name" value="MmcB-like"/>
</dbReference>
<reference evidence="3" key="1">
    <citation type="journal article" date="2019" name="Int. J. Syst. Evol. Microbiol.">
        <title>The Global Catalogue of Microorganisms (GCM) 10K type strain sequencing project: providing services to taxonomists for standard genome sequencing and annotation.</title>
        <authorList>
            <consortium name="The Broad Institute Genomics Platform"/>
            <consortium name="The Broad Institute Genome Sequencing Center for Infectious Disease"/>
            <person name="Wu L."/>
            <person name="Ma J."/>
        </authorList>
    </citation>
    <scope>NUCLEOTIDE SEQUENCE [LARGE SCALE GENOMIC DNA]</scope>
    <source>
        <strain evidence="3">KCTC 33522</strain>
    </source>
</reference>
<protein>
    <submittedName>
        <fullName evidence="2">MmcB family DNA repair protein</fullName>
    </submittedName>
</protein>
<comment type="caution">
    <text evidence="2">The sequence shown here is derived from an EMBL/GenBank/DDBJ whole genome shotgun (WGS) entry which is preliminary data.</text>
</comment>
<dbReference type="SUPFAM" id="SSF52980">
    <property type="entry name" value="Restriction endonuclease-like"/>
    <property type="match status" value="1"/>
</dbReference>
<keyword evidence="3" id="KW-1185">Reference proteome</keyword>
<evidence type="ECO:0000256" key="1">
    <source>
        <dbReference type="SAM" id="Coils"/>
    </source>
</evidence>
<gene>
    <name evidence="2" type="ORF">ACFSY7_15540</name>
</gene>
<dbReference type="RefSeq" id="WP_380148566.1">
    <property type="nucleotide sequence ID" value="NZ_JBHUOR010000130.1"/>
</dbReference>
<evidence type="ECO:0000313" key="3">
    <source>
        <dbReference type="Proteomes" id="UP001597568"/>
    </source>
</evidence>
<organism evidence="2 3">
    <name type="scientific">Kurthia populi</name>
    <dbReference type="NCBI Taxonomy" id="1562132"/>
    <lineage>
        <taxon>Bacteria</taxon>
        <taxon>Bacillati</taxon>
        <taxon>Bacillota</taxon>
        <taxon>Bacilli</taxon>
        <taxon>Bacillales</taxon>
        <taxon>Caryophanaceae</taxon>
        <taxon>Kurthia</taxon>
    </lineage>
</organism>
<feature type="coiled-coil region" evidence="1">
    <location>
        <begin position="118"/>
        <end position="145"/>
    </location>
</feature>
<name>A0ABW5Y3M6_9BACL</name>